<comment type="subcellular location">
    <subcellularLocation>
        <location evidence="1">Membrane</location>
        <topology evidence="1">Multi-pass membrane protein</topology>
    </subcellularLocation>
</comment>
<evidence type="ECO:0000313" key="12">
    <source>
        <dbReference type="Proteomes" id="UP000650467"/>
    </source>
</evidence>
<feature type="region of interest" description="Disordered" evidence="10">
    <location>
        <begin position="104"/>
        <end position="127"/>
    </location>
</feature>
<keyword evidence="7 8" id="KW-0472">Membrane</keyword>
<evidence type="ECO:0000256" key="8">
    <source>
        <dbReference type="PROSITE-ProRule" id="PRU00282"/>
    </source>
</evidence>
<reference evidence="11" key="1">
    <citation type="journal article" date="2020" name="bioRxiv">
        <title>Comparative genomics of Chlamydomonas.</title>
        <authorList>
            <person name="Craig R.J."/>
            <person name="Hasan A.R."/>
            <person name="Ness R.W."/>
            <person name="Keightley P.D."/>
        </authorList>
    </citation>
    <scope>NUCLEOTIDE SEQUENCE</scope>
    <source>
        <strain evidence="11">SAG 7.73</strain>
    </source>
</reference>
<accession>A0A835S938</accession>
<feature type="repeat" description="Solcar" evidence="8">
    <location>
        <begin position="31"/>
        <end position="97"/>
    </location>
</feature>
<keyword evidence="12" id="KW-1185">Reference proteome</keyword>
<evidence type="ECO:0000256" key="5">
    <source>
        <dbReference type="ARBA" id="ARBA00022737"/>
    </source>
</evidence>
<feature type="region of interest" description="Disordered" evidence="10">
    <location>
        <begin position="282"/>
        <end position="320"/>
    </location>
</feature>
<keyword evidence="4 8" id="KW-0812">Transmembrane</keyword>
<protein>
    <recommendedName>
        <fullName evidence="13">Mitochondrial carrier protein</fullName>
    </recommendedName>
</protein>
<dbReference type="InterPro" id="IPR018108">
    <property type="entry name" value="MCP_transmembrane"/>
</dbReference>
<evidence type="ECO:0000256" key="2">
    <source>
        <dbReference type="ARBA" id="ARBA00006375"/>
    </source>
</evidence>
<evidence type="ECO:0000313" key="11">
    <source>
        <dbReference type="EMBL" id="KAG2422589.1"/>
    </source>
</evidence>
<evidence type="ECO:0000256" key="9">
    <source>
        <dbReference type="RuleBase" id="RU000488"/>
    </source>
</evidence>
<dbReference type="InterPro" id="IPR023395">
    <property type="entry name" value="MCP_dom_sf"/>
</dbReference>
<dbReference type="GO" id="GO:0016020">
    <property type="term" value="C:membrane"/>
    <property type="evidence" value="ECO:0007669"/>
    <property type="project" value="UniProtKB-SubCell"/>
</dbReference>
<feature type="compositionally biased region" description="Low complexity" evidence="10">
    <location>
        <begin position="116"/>
        <end position="127"/>
    </location>
</feature>
<sequence length="320" mass="32111">MVGGCIENTHAPQGSVYVPTRAVVDATVPPEQTAWGPAAAAAAGSIAASSVRVPLQFELILRREGPRALYRGWVRSVSKNAPFDAVLFLLYDIGKTRVTERNRERVDAAATGGGSREASLAAAAGSQGQADPVASGVVMERVGAGSRDGAGDWDPGACSRAGAAAGGADESGSGGNEAELYPAADAALVGGLAGALTGLLTSPPEVWRLRGQLLQQQAAEAAATAAEAASAGGQRAALAAALRGSLRSRVLWAALEGAVFFSALETLIPLCDRALLPAADSQQHSAEPAAGGDGGSGFSETAGLLGGGSPLRHPAHPLHW</sequence>
<dbReference type="Gene3D" id="1.50.40.10">
    <property type="entry name" value="Mitochondrial carrier domain"/>
    <property type="match status" value="1"/>
</dbReference>
<dbReference type="SUPFAM" id="SSF103506">
    <property type="entry name" value="Mitochondrial carrier"/>
    <property type="match status" value="1"/>
</dbReference>
<evidence type="ECO:0000256" key="4">
    <source>
        <dbReference type="ARBA" id="ARBA00022692"/>
    </source>
</evidence>
<dbReference type="Proteomes" id="UP000650467">
    <property type="component" value="Unassembled WGS sequence"/>
</dbReference>
<feature type="compositionally biased region" description="Low complexity" evidence="10">
    <location>
        <begin position="156"/>
        <end position="177"/>
    </location>
</feature>
<dbReference type="EMBL" id="JAEHOC010000100">
    <property type="protein sequence ID" value="KAG2422589.1"/>
    <property type="molecule type" value="Genomic_DNA"/>
</dbReference>
<evidence type="ECO:0008006" key="13">
    <source>
        <dbReference type="Google" id="ProtNLM"/>
    </source>
</evidence>
<keyword evidence="5" id="KW-0677">Repeat</keyword>
<dbReference type="AlphaFoldDB" id="A0A835S938"/>
<evidence type="ECO:0000256" key="3">
    <source>
        <dbReference type="ARBA" id="ARBA00022448"/>
    </source>
</evidence>
<dbReference type="PANTHER" id="PTHR45667">
    <property type="entry name" value="S-ADENOSYLMETHIONINE MITOCHONDRIAL CARRIER PROTEIN"/>
    <property type="match status" value="1"/>
</dbReference>
<gene>
    <name evidence="11" type="ORF">HXX76_015917</name>
</gene>
<evidence type="ECO:0000256" key="10">
    <source>
        <dbReference type="SAM" id="MobiDB-lite"/>
    </source>
</evidence>
<dbReference type="OrthoDB" id="545572at2759"/>
<comment type="similarity">
    <text evidence="2 9">Belongs to the mitochondrial carrier (TC 2.A.29) family.</text>
</comment>
<evidence type="ECO:0000256" key="1">
    <source>
        <dbReference type="ARBA" id="ARBA00004141"/>
    </source>
</evidence>
<feature type="region of interest" description="Disordered" evidence="10">
    <location>
        <begin position="145"/>
        <end position="177"/>
    </location>
</feature>
<keyword evidence="3 9" id="KW-0813">Transport</keyword>
<dbReference type="Pfam" id="PF00153">
    <property type="entry name" value="Mito_carr"/>
    <property type="match status" value="1"/>
</dbReference>
<evidence type="ECO:0000256" key="6">
    <source>
        <dbReference type="ARBA" id="ARBA00022989"/>
    </source>
</evidence>
<comment type="caution">
    <text evidence="11">The sequence shown here is derived from an EMBL/GenBank/DDBJ whole genome shotgun (WGS) entry which is preliminary data.</text>
</comment>
<keyword evidence="6" id="KW-1133">Transmembrane helix</keyword>
<evidence type="ECO:0000256" key="7">
    <source>
        <dbReference type="ARBA" id="ARBA00023136"/>
    </source>
</evidence>
<organism evidence="11 12">
    <name type="scientific">Chlamydomonas incerta</name>
    <dbReference type="NCBI Taxonomy" id="51695"/>
    <lineage>
        <taxon>Eukaryota</taxon>
        <taxon>Viridiplantae</taxon>
        <taxon>Chlorophyta</taxon>
        <taxon>core chlorophytes</taxon>
        <taxon>Chlorophyceae</taxon>
        <taxon>CS clade</taxon>
        <taxon>Chlamydomonadales</taxon>
        <taxon>Chlamydomonadaceae</taxon>
        <taxon>Chlamydomonas</taxon>
    </lineage>
</organism>
<name>A0A835S938_CHLIN</name>
<dbReference type="PROSITE" id="PS50920">
    <property type="entry name" value="SOLCAR"/>
    <property type="match status" value="1"/>
</dbReference>
<proteinExistence type="inferred from homology"/>